<sequence length="420" mass="45034">MTKTVTIVGQGYVGLPLAQAAALAGWKVNGFDISTRVVHNLNAGISHIDDLSDQDIKDMLAAGYEATTDVSVVSGSDMIVICVPTPLGTAGAPDLGPVESATKSIAPHLTTGTTVVLESTTYPGTTEEVCVPLIESNSDLKVGEDVFVAFSPERVNPGSKDFGIKNTPKLVGGVSPEATKRAVAFYSDFIDTVVEMSGAKEAETAKLLENTFRHVNIALVNEMAKVCHELGIDIWEVIRGAATKPFGFMKFTPGAGVGGHCIPIDPNYLSYEVRRQLGYPLRFVELAQEINSSMPIYVVDRIAEKLNNERKALNGSNVLVLGVTYKADIADQRESPARPVAKELLKRGANVTFHDPRVSKWIVQDGVELECVADLEAAIKEADVVALLQKHSEYDIAMIESNAKVLLDSQGNAAAAENRL</sequence>
<keyword evidence="2" id="KW-0520">NAD</keyword>
<proteinExistence type="inferred from homology"/>
<dbReference type="SUPFAM" id="SSF52413">
    <property type="entry name" value="UDP-glucose/GDP-mannose dehydrogenase C-terminal domain"/>
    <property type="match status" value="1"/>
</dbReference>
<evidence type="ECO:0000256" key="1">
    <source>
        <dbReference type="ARBA" id="ARBA00023002"/>
    </source>
</evidence>
<dbReference type="SMART" id="SM00984">
    <property type="entry name" value="UDPG_MGDP_dh_C"/>
    <property type="match status" value="1"/>
</dbReference>
<dbReference type="InterPro" id="IPR017476">
    <property type="entry name" value="UDP-Glc/GDP-Man"/>
</dbReference>
<dbReference type="Gene3D" id="3.40.50.720">
    <property type="entry name" value="NAD(P)-binding Rossmann-like Domain"/>
    <property type="match status" value="2"/>
</dbReference>
<keyword evidence="6" id="KW-1185">Reference proteome</keyword>
<feature type="domain" description="UDP-glucose/GDP-mannose dehydrogenase C-terminal" evidence="4">
    <location>
        <begin position="319"/>
        <end position="415"/>
    </location>
</feature>
<dbReference type="InterPro" id="IPR036220">
    <property type="entry name" value="UDP-Glc/GDP-Man_DH_C_sf"/>
</dbReference>
<dbReference type="SUPFAM" id="SSF48179">
    <property type="entry name" value="6-phosphogluconate dehydrogenase C-terminal domain-like"/>
    <property type="match status" value="1"/>
</dbReference>
<gene>
    <name evidence="5" type="ORF">WM41_1740</name>
</gene>
<dbReference type="SUPFAM" id="SSF51735">
    <property type="entry name" value="NAD(P)-binding Rossmann-fold domains"/>
    <property type="match status" value="1"/>
</dbReference>
<reference evidence="5 6" key="1">
    <citation type="journal article" date="2016" name="Int. J. Syst. Evol. Microbiol.">
        <title>Resolving the Complexity of Human Skin Metagenomes Using Single-Molecule Sequencing.</title>
        <authorList>
            <consortium name="NISC Comparative Sequencing Program"/>
            <person name="Tsai Y.C."/>
            <person name="Conlan S."/>
            <person name="Deming C."/>
            <person name="Segre J.A."/>
            <person name="Kong H.H."/>
            <person name="Korlach J."/>
            <person name="Oh J."/>
        </authorList>
    </citation>
    <scope>NUCLEOTIDE SEQUENCE [LARGE SCALE GENOMIC DNA]</scope>
    <source>
        <strain evidence="5 6">1B08</strain>
    </source>
</reference>
<dbReference type="InterPro" id="IPR001732">
    <property type="entry name" value="UDP-Glc/GDP-Man_DH_N"/>
</dbReference>
<evidence type="ECO:0000256" key="2">
    <source>
        <dbReference type="ARBA" id="ARBA00023027"/>
    </source>
</evidence>
<comment type="caution">
    <text evidence="5">The sequence shown here is derived from an EMBL/GenBank/DDBJ whole genome shotgun (WGS) entry which is preliminary data.</text>
</comment>
<dbReference type="PIRSF" id="PIRSF500136">
    <property type="entry name" value="UDP_ManNAc_DH"/>
    <property type="match status" value="1"/>
</dbReference>
<evidence type="ECO:0000313" key="6">
    <source>
        <dbReference type="Proteomes" id="UP000070339"/>
    </source>
</evidence>
<dbReference type="PANTHER" id="PTHR43491:SF1">
    <property type="entry name" value="UDP-N-ACETYL-D-MANNOSAMINE DEHYDROGENASE"/>
    <property type="match status" value="1"/>
</dbReference>
<evidence type="ECO:0000256" key="3">
    <source>
        <dbReference type="PIRNR" id="PIRNR000124"/>
    </source>
</evidence>
<dbReference type="Proteomes" id="UP000070339">
    <property type="component" value="Unassembled WGS sequence"/>
</dbReference>
<keyword evidence="1" id="KW-0560">Oxidoreductase</keyword>
<accession>A0ABR5V823</accession>
<dbReference type="PANTHER" id="PTHR43491">
    <property type="entry name" value="UDP-N-ACETYL-D-MANNOSAMINE DEHYDROGENASE"/>
    <property type="match status" value="1"/>
</dbReference>
<dbReference type="InterPro" id="IPR014027">
    <property type="entry name" value="UDP-Glc/GDP-Man_DH_C"/>
</dbReference>
<dbReference type="InterPro" id="IPR008927">
    <property type="entry name" value="6-PGluconate_DH-like_C_sf"/>
</dbReference>
<evidence type="ECO:0000259" key="4">
    <source>
        <dbReference type="SMART" id="SM00984"/>
    </source>
</evidence>
<dbReference type="RefSeq" id="WP_061923909.1">
    <property type="nucleotide sequence ID" value="NZ_LTEB01000030.1"/>
</dbReference>
<dbReference type="Pfam" id="PF03721">
    <property type="entry name" value="UDPG_MGDP_dh_N"/>
    <property type="match status" value="1"/>
</dbReference>
<comment type="similarity">
    <text evidence="3">Belongs to the UDP-glucose/GDP-mannose dehydrogenase family.</text>
</comment>
<dbReference type="Pfam" id="PF03720">
    <property type="entry name" value="UDPG_MGDP_dh_C"/>
    <property type="match status" value="1"/>
</dbReference>
<dbReference type="PIRSF" id="PIRSF000124">
    <property type="entry name" value="UDPglc_GDPman_dh"/>
    <property type="match status" value="1"/>
</dbReference>
<dbReference type="Pfam" id="PF00984">
    <property type="entry name" value="UDPG_MGDP_dh"/>
    <property type="match status" value="1"/>
</dbReference>
<dbReference type="NCBIfam" id="TIGR03026">
    <property type="entry name" value="NDP-sugDHase"/>
    <property type="match status" value="1"/>
</dbReference>
<dbReference type="InterPro" id="IPR014026">
    <property type="entry name" value="UDP-Glc/GDP-Man_DH_dimer"/>
</dbReference>
<dbReference type="InterPro" id="IPR036291">
    <property type="entry name" value="NAD(P)-bd_dom_sf"/>
</dbReference>
<protein>
    <submittedName>
        <fullName evidence="5">Nucleotide sugar dehydrogenase family protein</fullName>
    </submittedName>
</protein>
<dbReference type="InterPro" id="IPR028359">
    <property type="entry name" value="UDP_ManNAc/GlcNAc_DH"/>
</dbReference>
<dbReference type="EMBL" id="LTEB01000030">
    <property type="protein sequence ID" value="KXU17703.1"/>
    <property type="molecule type" value="Genomic_DNA"/>
</dbReference>
<evidence type="ECO:0000313" key="5">
    <source>
        <dbReference type="EMBL" id="KXU17703.1"/>
    </source>
</evidence>
<organism evidence="5 6">
    <name type="scientific">Corynebacterium simulans</name>
    <dbReference type="NCBI Taxonomy" id="146827"/>
    <lineage>
        <taxon>Bacteria</taxon>
        <taxon>Bacillati</taxon>
        <taxon>Actinomycetota</taxon>
        <taxon>Actinomycetes</taxon>
        <taxon>Mycobacteriales</taxon>
        <taxon>Corynebacteriaceae</taxon>
        <taxon>Corynebacterium</taxon>
    </lineage>
</organism>
<name>A0ABR5V823_9CORY</name>